<organism evidence="1 2">
    <name type="scientific">Ileibacterium valens</name>
    <dbReference type="NCBI Taxonomy" id="1862668"/>
    <lineage>
        <taxon>Bacteria</taxon>
        <taxon>Bacillati</taxon>
        <taxon>Bacillota</taxon>
        <taxon>Erysipelotrichia</taxon>
        <taxon>Erysipelotrichales</taxon>
        <taxon>Erysipelotrichaceae</taxon>
        <taxon>Ileibacterium</taxon>
    </lineage>
</organism>
<sequence>MNQNTKQFSADDNNFKLDDYYGSHMVFQRDQKQPICVNANVKPTNNCSEKCANFGWFYFDILLIKGGQNETKSNHPA</sequence>
<evidence type="ECO:0000313" key="2">
    <source>
        <dbReference type="Proteomes" id="UP000186341"/>
    </source>
</evidence>
<keyword evidence="2" id="KW-1185">Reference proteome</keyword>
<dbReference type="RefSeq" id="WP_075819888.1">
    <property type="nucleotide sequence ID" value="NZ_MPJW01000148.1"/>
</dbReference>
<dbReference type="AlphaFoldDB" id="A0A1U7NF95"/>
<accession>A0A1U7NF95</accession>
<proteinExistence type="predicted"/>
<comment type="caution">
    <text evidence="1">The sequence shown here is derived from an EMBL/GenBank/DDBJ whole genome shotgun (WGS) entry which is preliminary data.</text>
</comment>
<dbReference type="EMBL" id="MPJW01000148">
    <property type="protein sequence ID" value="OLU38845.1"/>
    <property type="molecule type" value="Genomic_DNA"/>
</dbReference>
<protein>
    <submittedName>
        <fullName evidence="1">Uncharacterized protein</fullName>
    </submittedName>
</protein>
<dbReference type="GeneID" id="82203058"/>
<name>A0A1U7NF95_9FIRM</name>
<reference evidence="1 2" key="1">
    <citation type="submission" date="2016-11" db="EMBL/GenBank/DDBJ databases">
        <title>Description of two novel members of the family Erysipelotrichaceae: Ileibacterium lipovorans gen. nov., sp. nov. and Dubosiella newyorkensis, gen. nov., sp. nov.</title>
        <authorList>
            <person name="Cox L.M."/>
            <person name="Sohn J."/>
            <person name="Tyrrell K.L."/>
            <person name="Citron D.M."/>
            <person name="Lawson P.A."/>
            <person name="Patel N.B."/>
            <person name="Iizumi T."/>
            <person name="Perez-Perez G.I."/>
            <person name="Goldstein E.J."/>
            <person name="Blaser M.J."/>
        </authorList>
    </citation>
    <scope>NUCLEOTIDE SEQUENCE [LARGE SCALE GENOMIC DNA]</scope>
    <source>
        <strain evidence="1 2">NYU-BL-A3</strain>
    </source>
</reference>
<evidence type="ECO:0000313" key="1">
    <source>
        <dbReference type="EMBL" id="OLU38845.1"/>
    </source>
</evidence>
<gene>
    <name evidence="1" type="ORF">BO222_07665</name>
</gene>
<dbReference type="Proteomes" id="UP000186341">
    <property type="component" value="Unassembled WGS sequence"/>
</dbReference>